<accession>A0A173ZBW6</accession>
<protein>
    <submittedName>
        <fullName evidence="2">Peptidase</fullName>
    </submittedName>
</protein>
<evidence type="ECO:0000313" key="3">
    <source>
        <dbReference type="Proteomes" id="UP000220005"/>
    </source>
</evidence>
<dbReference type="AlphaFoldDB" id="A0A173ZBW6"/>
<dbReference type="RefSeq" id="WP_055189846.1">
    <property type="nucleotide sequence ID" value="NZ_NMTY01000032.1"/>
</dbReference>
<dbReference type="Gene3D" id="1.10.101.10">
    <property type="entry name" value="PGBD-like superfamily/PGBD"/>
    <property type="match status" value="1"/>
</dbReference>
<dbReference type="SUPFAM" id="SSF55166">
    <property type="entry name" value="Hedgehog/DD-peptidase"/>
    <property type="match status" value="1"/>
</dbReference>
<dbReference type="InterPro" id="IPR002477">
    <property type="entry name" value="Peptidoglycan-bd-like"/>
</dbReference>
<dbReference type="OrthoDB" id="9811296at2"/>
<dbReference type="InterPro" id="IPR036365">
    <property type="entry name" value="PGBD-like_sf"/>
</dbReference>
<feature type="domain" description="Peptidoglycan binding-like" evidence="1">
    <location>
        <begin position="162"/>
        <end position="215"/>
    </location>
</feature>
<reference evidence="2 3" key="1">
    <citation type="journal article" date="2017" name="Front. Microbiol.">
        <title>New Insights into the Diversity of the Genus Faecalibacterium.</title>
        <authorList>
            <person name="Benevides L."/>
            <person name="Burman S."/>
            <person name="Martin R."/>
            <person name="Robert V."/>
            <person name="Thomas M."/>
            <person name="Miquel S."/>
            <person name="Chain F."/>
            <person name="Sokol H."/>
            <person name="Bermudez-Humaran L.G."/>
            <person name="Morrison M."/>
            <person name="Langella P."/>
            <person name="Azevedo V.A."/>
            <person name="Chatel J.M."/>
            <person name="Soares S."/>
        </authorList>
    </citation>
    <scope>NUCLEOTIDE SEQUENCE [LARGE SCALE GENOMIC DNA]</scope>
    <source>
        <strain evidence="2 3">CNCM I 4575</strain>
    </source>
</reference>
<evidence type="ECO:0000259" key="1">
    <source>
        <dbReference type="Pfam" id="PF01471"/>
    </source>
</evidence>
<sequence>MARLLIYDAYENKVYTYNSLNENDPMPYSTNRTLTLREFRGRSNSPVLWTTIAAMEAWNLTRRKYGSGIPVGYAFRRIWEGGHGTRSQHYAGVAFDVGQSLSQTRRTAIYNAARSTGAWGYVEPLSQTPTWVHFDRRYGTPACRGTTAGYPTLRRGSRGCYVMVLQDALSTLGYQTGTRIDGLFGSKTEEALRGYQRRTSLSVDGVCGCNTWKKITTAVIGVGRTKTTID</sequence>
<gene>
    <name evidence="2" type="ORF">CGS58_13450</name>
</gene>
<evidence type="ECO:0000313" key="2">
    <source>
        <dbReference type="EMBL" id="PDX80222.1"/>
    </source>
</evidence>
<comment type="caution">
    <text evidence="2">The sequence shown here is derived from an EMBL/GenBank/DDBJ whole genome shotgun (WGS) entry which is preliminary data.</text>
</comment>
<dbReference type="SUPFAM" id="SSF47090">
    <property type="entry name" value="PGBD-like"/>
    <property type="match status" value="1"/>
</dbReference>
<proteinExistence type="predicted"/>
<dbReference type="EMBL" id="NMTY01000032">
    <property type="protein sequence ID" value="PDX80222.1"/>
    <property type="molecule type" value="Genomic_DNA"/>
</dbReference>
<dbReference type="InterPro" id="IPR009045">
    <property type="entry name" value="Zn_M74/Hedgehog-like"/>
</dbReference>
<dbReference type="Pfam" id="PF01471">
    <property type="entry name" value="PG_binding_1"/>
    <property type="match status" value="1"/>
</dbReference>
<name>A0A173ZBW6_9FIRM</name>
<organism evidence="2 3">
    <name type="scientific">Faecalibacterium prausnitzii</name>
    <dbReference type="NCBI Taxonomy" id="853"/>
    <lineage>
        <taxon>Bacteria</taxon>
        <taxon>Bacillati</taxon>
        <taxon>Bacillota</taxon>
        <taxon>Clostridia</taxon>
        <taxon>Eubacteriales</taxon>
        <taxon>Oscillospiraceae</taxon>
        <taxon>Faecalibacterium</taxon>
    </lineage>
</organism>
<dbReference type="InterPro" id="IPR036366">
    <property type="entry name" value="PGBDSf"/>
</dbReference>
<dbReference type="Proteomes" id="UP000220005">
    <property type="component" value="Unassembled WGS sequence"/>
</dbReference>